<gene>
    <name evidence="2" type="ORF">SAMN04488695_10899</name>
</gene>
<keyword evidence="1" id="KW-1133">Transmembrane helix</keyword>
<dbReference type="AlphaFoldDB" id="A0A1I5D8T0"/>
<evidence type="ECO:0000313" key="3">
    <source>
        <dbReference type="Proteomes" id="UP000181899"/>
    </source>
</evidence>
<name>A0A1I5D8T0_9CLOT</name>
<organism evidence="2 3">
    <name type="scientific">Proteiniclasticum ruminis</name>
    <dbReference type="NCBI Taxonomy" id="398199"/>
    <lineage>
        <taxon>Bacteria</taxon>
        <taxon>Bacillati</taxon>
        <taxon>Bacillota</taxon>
        <taxon>Clostridia</taxon>
        <taxon>Eubacteriales</taxon>
        <taxon>Clostridiaceae</taxon>
        <taxon>Proteiniclasticum</taxon>
    </lineage>
</organism>
<dbReference type="EMBL" id="FOVK01000008">
    <property type="protein sequence ID" value="SFN95526.1"/>
    <property type="molecule type" value="Genomic_DNA"/>
</dbReference>
<feature type="transmembrane region" description="Helical" evidence="1">
    <location>
        <begin position="48"/>
        <end position="67"/>
    </location>
</feature>
<accession>A0A1I5D8T0</accession>
<proteinExistence type="predicted"/>
<keyword evidence="1" id="KW-0812">Transmembrane</keyword>
<evidence type="ECO:0000313" key="2">
    <source>
        <dbReference type="EMBL" id="SFN95526.1"/>
    </source>
</evidence>
<feature type="transmembrane region" description="Helical" evidence="1">
    <location>
        <begin position="23"/>
        <end position="42"/>
    </location>
</feature>
<keyword evidence="3" id="KW-1185">Reference proteome</keyword>
<dbReference type="Proteomes" id="UP000181899">
    <property type="component" value="Unassembled WGS sequence"/>
</dbReference>
<evidence type="ECO:0000256" key="1">
    <source>
        <dbReference type="SAM" id="Phobius"/>
    </source>
</evidence>
<dbReference type="RefSeq" id="WP_074912468.1">
    <property type="nucleotide sequence ID" value="NZ_FOVK01000008.1"/>
</dbReference>
<reference evidence="2 3" key="1">
    <citation type="submission" date="2016-10" db="EMBL/GenBank/DDBJ databases">
        <authorList>
            <person name="de Groot N.N."/>
        </authorList>
    </citation>
    <scope>NUCLEOTIDE SEQUENCE [LARGE SCALE GENOMIC DNA]</scope>
    <source>
        <strain evidence="2 3">ML2</strain>
    </source>
</reference>
<sequence length="73" mass="8559">MNSEEREMLKEGNKSIWRFWKSVLYTLGTLFAAAIPLSIIPITPEGLYFVLFLIVLVVIFYCTFTILDEIRKR</sequence>
<protein>
    <submittedName>
        <fullName evidence="2">Uncharacterized protein</fullName>
    </submittedName>
</protein>
<keyword evidence="1" id="KW-0472">Membrane</keyword>